<evidence type="ECO:0000259" key="14">
    <source>
        <dbReference type="PROSITE" id="PS51975"/>
    </source>
</evidence>
<dbReference type="NCBIfam" id="NF000595">
    <property type="entry name" value="PRK00015.1-3"/>
    <property type="match status" value="1"/>
</dbReference>
<organism evidence="15">
    <name type="scientific">marine metagenome</name>
    <dbReference type="NCBI Taxonomy" id="408172"/>
    <lineage>
        <taxon>unclassified sequences</taxon>
        <taxon>metagenomes</taxon>
        <taxon>ecological metagenomes</taxon>
    </lineage>
</organism>
<dbReference type="GO" id="GO:0005737">
    <property type="term" value="C:cytoplasm"/>
    <property type="evidence" value="ECO:0007669"/>
    <property type="project" value="UniProtKB-SubCell"/>
</dbReference>
<evidence type="ECO:0000256" key="10">
    <source>
        <dbReference type="ARBA" id="ARBA00022723"/>
    </source>
</evidence>
<evidence type="ECO:0000256" key="7">
    <source>
        <dbReference type="ARBA" id="ARBA00019179"/>
    </source>
</evidence>
<evidence type="ECO:0000256" key="13">
    <source>
        <dbReference type="ARBA" id="ARBA00023211"/>
    </source>
</evidence>
<dbReference type="Pfam" id="PF01351">
    <property type="entry name" value="RNase_HII"/>
    <property type="match status" value="1"/>
</dbReference>
<dbReference type="PANTHER" id="PTHR10954:SF18">
    <property type="entry name" value="RIBONUCLEASE HII"/>
    <property type="match status" value="1"/>
</dbReference>
<reference evidence="15" key="1">
    <citation type="submission" date="2018-05" db="EMBL/GenBank/DDBJ databases">
        <authorList>
            <person name="Lanie J.A."/>
            <person name="Ng W.-L."/>
            <person name="Kazmierczak K.M."/>
            <person name="Andrzejewski T.M."/>
            <person name="Davidsen T.M."/>
            <person name="Wayne K.J."/>
            <person name="Tettelin H."/>
            <person name="Glass J.I."/>
            <person name="Rusch D."/>
            <person name="Podicherti R."/>
            <person name="Tsui H.-C.T."/>
            <person name="Winkler M.E."/>
        </authorList>
    </citation>
    <scope>NUCLEOTIDE SEQUENCE</scope>
</reference>
<accession>A0A381XZ16</accession>
<gene>
    <name evidence="15" type="ORF">METZ01_LOCUS122525</name>
</gene>
<comment type="similarity">
    <text evidence="5">Belongs to the RNase HII family.</text>
</comment>
<keyword evidence="12" id="KW-0378">Hydrolase</keyword>
<dbReference type="GO" id="GO:0046872">
    <property type="term" value="F:metal ion binding"/>
    <property type="evidence" value="ECO:0007669"/>
    <property type="project" value="UniProtKB-KW"/>
</dbReference>
<dbReference type="Gene3D" id="3.30.420.10">
    <property type="entry name" value="Ribonuclease H-like superfamily/Ribonuclease H"/>
    <property type="match status" value="1"/>
</dbReference>
<feature type="domain" description="RNase H type-2" evidence="14">
    <location>
        <begin position="2"/>
        <end position="165"/>
    </location>
</feature>
<evidence type="ECO:0000256" key="6">
    <source>
        <dbReference type="ARBA" id="ARBA00012180"/>
    </source>
</evidence>
<dbReference type="GO" id="GO:0006298">
    <property type="term" value="P:mismatch repair"/>
    <property type="evidence" value="ECO:0007669"/>
    <property type="project" value="TreeGrafter"/>
</dbReference>
<dbReference type="GO" id="GO:0032299">
    <property type="term" value="C:ribonuclease H2 complex"/>
    <property type="evidence" value="ECO:0007669"/>
    <property type="project" value="TreeGrafter"/>
</dbReference>
<protein>
    <recommendedName>
        <fullName evidence="7">Ribonuclease HII</fullName>
        <ecNumber evidence="6">3.1.26.4</ecNumber>
    </recommendedName>
</protein>
<dbReference type="GO" id="GO:0003723">
    <property type="term" value="F:RNA binding"/>
    <property type="evidence" value="ECO:0007669"/>
    <property type="project" value="InterPro"/>
</dbReference>
<evidence type="ECO:0000256" key="5">
    <source>
        <dbReference type="ARBA" id="ARBA00007383"/>
    </source>
</evidence>
<comment type="cofactor">
    <cofactor evidence="2">
        <name>Mn(2+)</name>
        <dbReference type="ChEBI" id="CHEBI:29035"/>
    </cofactor>
</comment>
<comment type="cofactor">
    <cofactor evidence="3">
        <name>Mg(2+)</name>
        <dbReference type="ChEBI" id="CHEBI:18420"/>
    </cofactor>
</comment>
<dbReference type="AlphaFoldDB" id="A0A381XZ16"/>
<dbReference type="InterPro" id="IPR012337">
    <property type="entry name" value="RNaseH-like_sf"/>
</dbReference>
<dbReference type="PANTHER" id="PTHR10954">
    <property type="entry name" value="RIBONUCLEASE H2 SUBUNIT A"/>
    <property type="match status" value="1"/>
</dbReference>
<evidence type="ECO:0000256" key="12">
    <source>
        <dbReference type="ARBA" id="ARBA00022801"/>
    </source>
</evidence>
<keyword evidence="8" id="KW-0963">Cytoplasm</keyword>
<comment type="catalytic activity">
    <reaction evidence="1">
        <text>Endonucleolytic cleavage to 5'-phosphomonoester.</text>
        <dbReference type="EC" id="3.1.26.4"/>
    </reaction>
</comment>
<keyword evidence="11" id="KW-0255">Endonuclease</keyword>
<evidence type="ECO:0000256" key="11">
    <source>
        <dbReference type="ARBA" id="ARBA00022759"/>
    </source>
</evidence>
<proteinExistence type="inferred from homology"/>
<dbReference type="EMBL" id="UINC01016798">
    <property type="protein sequence ID" value="SVA69671.1"/>
    <property type="molecule type" value="Genomic_DNA"/>
</dbReference>
<dbReference type="InterPro" id="IPR024567">
    <property type="entry name" value="RNase_HII/HIII_dom"/>
</dbReference>
<dbReference type="EC" id="3.1.26.4" evidence="6"/>
<dbReference type="GO" id="GO:0004523">
    <property type="term" value="F:RNA-DNA hybrid ribonuclease activity"/>
    <property type="evidence" value="ECO:0007669"/>
    <property type="project" value="UniProtKB-EC"/>
</dbReference>
<evidence type="ECO:0000256" key="2">
    <source>
        <dbReference type="ARBA" id="ARBA00001936"/>
    </source>
</evidence>
<dbReference type="InterPro" id="IPR001352">
    <property type="entry name" value="RNase_HII/HIII"/>
</dbReference>
<sequence length="165" mass="17808">MELIAGVDEAGRGPLAGPVVAAAVILPKNHKIEGLADSKKLTPKKREKLFDEIKAVSQVGIGIVSHKTIDEINVLQGTYKAMRKALGRLSKKPEKALIDGFPLPNQVIKNEGIIGGDSKIESISAASIVAKVTRDQIMKNMDPIFPEFGFAQHKGYGTKQHMEAL</sequence>
<feature type="non-terminal residue" evidence="15">
    <location>
        <position position="165"/>
    </location>
</feature>
<dbReference type="GO" id="GO:0043137">
    <property type="term" value="P:DNA replication, removal of RNA primer"/>
    <property type="evidence" value="ECO:0007669"/>
    <property type="project" value="TreeGrafter"/>
</dbReference>
<name>A0A381XZ16_9ZZZZ</name>
<comment type="subcellular location">
    <subcellularLocation>
        <location evidence="4">Cytoplasm</location>
    </subcellularLocation>
</comment>
<dbReference type="InterPro" id="IPR022898">
    <property type="entry name" value="RNase_HII"/>
</dbReference>
<dbReference type="CDD" id="cd07182">
    <property type="entry name" value="RNase_HII_bacteria_HII_like"/>
    <property type="match status" value="1"/>
</dbReference>
<evidence type="ECO:0000256" key="3">
    <source>
        <dbReference type="ARBA" id="ARBA00001946"/>
    </source>
</evidence>
<dbReference type="InterPro" id="IPR036397">
    <property type="entry name" value="RNaseH_sf"/>
</dbReference>
<keyword evidence="10" id="KW-0479">Metal-binding</keyword>
<keyword evidence="13" id="KW-0464">Manganese</keyword>
<dbReference type="SUPFAM" id="SSF53098">
    <property type="entry name" value="Ribonuclease H-like"/>
    <property type="match status" value="1"/>
</dbReference>
<keyword evidence="9" id="KW-0540">Nuclease</keyword>
<evidence type="ECO:0000256" key="8">
    <source>
        <dbReference type="ARBA" id="ARBA00022490"/>
    </source>
</evidence>
<evidence type="ECO:0000313" key="15">
    <source>
        <dbReference type="EMBL" id="SVA69671.1"/>
    </source>
</evidence>
<evidence type="ECO:0000256" key="4">
    <source>
        <dbReference type="ARBA" id="ARBA00004496"/>
    </source>
</evidence>
<dbReference type="PROSITE" id="PS51975">
    <property type="entry name" value="RNASE_H_2"/>
    <property type="match status" value="1"/>
</dbReference>
<evidence type="ECO:0000256" key="9">
    <source>
        <dbReference type="ARBA" id="ARBA00022722"/>
    </source>
</evidence>
<evidence type="ECO:0000256" key="1">
    <source>
        <dbReference type="ARBA" id="ARBA00000077"/>
    </source>
</evidence>